<evidence type="ECO:0000256" key="2">
    <source>
        <dbReference type="ARBA" id="ARBA00022853"/>
    </source>
</evidence>
<dbReference type="PANTHER" id="PTHR10880">
    <property type="entry name" value="MORTALITY FACTOR 4-LIKE PROTEIN"/>
    <property type="match status" value="1"/>
</dbReference>
<evidence type="ECO:0000313" key="8">
    <source>
        <dbReference type="EMBL" id="KAG8179562.1"/>
    </source>
</evidence>
<feature type="compositionally biased region" description="Basic and acidic residues" evidence="6">
    <location>
        <begin position="100"/>
        <end position="109"/>
    </location>
</feature>
<evidence type="ECO:0000259" key="7">
    <source>
        <dbReference type="SMART" id="SM00298"/>
    </source>
</evidence>
<feature type="compositionally biased region" description="Low complexity" evidence="6">
    <location>
        <begin position="128"/>
        <end position="138"/>
    </location>
</feature>
<dbReference type="SUPFAM" id="SSF54160">
    <property type="entry name" value="Chromo domain-like"/>
    <property type="match status" value="1"/>
</dbReference>
<dbReference type="GO" id="GO:0035267">
    <property type="term" value="C:NuA4 histone acetyltransferase complex"/>
    <property type="evidence" value="ECO:0007669"/>
    <property type="project" value="TreeGrafter"/>
</dbReference>
<dbReference type="InterPro" id="IPR000953">
    <property type="entry name" value="Chromo/chromo_shadow_dom"/>
</dbReference>
<protein>
    <recommendedName>
        <fullName evidence="7">Chromo domain-containing protein</fullName>
    </recommendedName>
</protein>
<accession>A0AAV6U4W2</accession>
<feature type="region of interest" description="Disordered" evidence="6">
    <location>
        <begin position="84"/>
        <end position="151"/>
    </location>
</feature>
<keyword evidence="2" id="KW-0156">Chromatin regulator</keyword>
<evidence type="ECO:0000256" key="1">
    <source>
        <dbReference type="ARBA" id="ARBA00004123"/>
    </source>
</evidence>
<evidence type="ECO:0000256" key="4">
    <source>
        <dbReference type="ARBA" id="ARBA00023163"/>
    </source>
</evidence>
<dbReference type="PROSITE" id="PS51640">
    <property type="entry name" value="MRG"/>
    <property type="match status" value="1"/>
</dbReference>
<dbReference type="Pfam" id="PF11717">
    <property type="entry name" value="Tudor-knot"/>
    <property type="match status" value="1"/>
</dbReference>
<feature type="compositionally biased region" description="Basic and acidic residues" evidence="6">
    <location>
        <begin position="117"/>
        <end position="127"/>
    </location>
</feature>
<dbReference type="FunFam" id="2.30.30.140:FF:000024">
    <property type="entry name" value="Mortality factor 4-like protein 1"/>
    <property type="match status" value="1"/>
</dbReference>
<organism evidence="8 9">
    <name type="scientific">Oedothorax gibbosus</name>
    <dbReference type="NCBI Taxonomy" id="931172"/>
    <lineage>
        <taxon>Eukaryota</taxon>
        <taxon>Metazoa</taxon>
        <taxon>Ecdysozoa</taxon>
        <taxon>Arthropoda</taxon>
        <taxon>Chelicerata</taxon>
        <taxon>Arachnida</taxon>
        <taxon>Araneae</taxon>
        <taxon>Araneomorphae</taxon>
        <taxon>Entelegynae</taxon>
        <taxon>Araneoidea</taxon>
        <taxon>Linyphiidae</taxon>
        <taxon>Erigoninae</taxon>
        <taxon>Oedothorax</taxon>
    </lineage>
</organism>
<feature type="domain" description="Chromo" evidence="7">
    <location>
        <begin position="7"/>
        <end position="86"/>
    </location>
</feature>
<dbReference type="Pfam" id="PF05712">
    <property type="entry name" value="MRG"/>
    <property type="match status" value="1"/>
</dbReference>
<dbReference type="InterPro" id="IPR025995">
    <property type="entry name" value="Tudor-knot"/>
</dbReference>
<dbReference type="Proteomes" id="UP000827092">
    <property type="component" value="Unassembled WGS sequence"/>
</dbReference>
<evidence type="ECO:0000256" key="5">
    <source>
        <dbReference type="ARBA" id="ARBA00023242"/>
    </source>
</evidence>
<dbReference type="InterPro" id="IPR038217">
    <property type="entry name" value="MRG_C_sf"/>
</dbReference>
<dbReference type="InterPro" id="IPR026541">
    <property type="entry name" value="MRG_dom"/>
</dbReference>
<dbReference type="SMART" id="SM00298">
    <property type="entry name" value="CHROMO"/>
    <property type="match status" value="1"/>
</dbReference>
<keyword evidence="9" id="KW-1185">Reference proteome</keyword>
<name>A0AAV6U4W2_9ARAC</name>
<evidence type="ECO:0000256" key="6">
    <source>
        <dbReference type="SAM" id="MobiDB-lite"/>
    </source>
</evidence>
<dbReference type="CDD" id="cd18983">
    <property type="entry name" value="CBD_MSL3_like"/>
    <property type="match status" value="1"/>
</dbReference>
<dbReference type="GO" id="GO:0006325">
    <property type="term" value="P:chromatin organization"/>
    <property type="evidence" value="ECO:0007669"/>
    <property type="project" value="UniProtKB-KW"/>
</dbReference>
<evidence type="ECO:0000313" key="9">
    <source>
        <dbReference type="Proteomes" id="UP000827092"/>
    </source>
</evidence>
<dbReference type="InterPro" id="IPR016197">
    <property type="entry name" value="Chromo-like_dom_sf"/>
</dbReference>
<dbReference type="Gene3D" id="2.30.30.140">
    <property type="match status" value="1"/>
</dbReference>
<dbReference type="EMBL" id="JAFNEN010000619">
    <property type="protein sequence ID" value="KAG8179562.1"/>
    <property type="molecule type" value="Genomic_DNA"/>
</dbReference>
<reference evidence="8 9" key="1">
    <citation type="journal article" date="2022" name="Nat. Ecol. Evol.">
        <title>A masculinizing supergene underlies an exaggerated male reproductive morph in a spider.</title>
        <authorList>
            <person name="Hendrickx F."/>
            <person name="De Corte Z."/>
            <person name="Sonet G."/>
            <person name="Van Belleghem S.M."/>
            <person name="Kostlbacher S."/>
            <person name="Vangestel C."/>
        </authorList>
    </citation>
    <scope>NUCLEOTIDE SEQUENCE [LARGE SCALE GENOMIC DNA]</scope>
    <source>
        <strain evidence="8">W744_W776</strain>
    </source>
</reference>
<dbReference type="PANTHER" id="PTHR10880:SF48">
    <property type="entry name" value="MORTALITY FACTOR 4 LIKE 2"/>
    <property type="match status" value="1"/>
</dbReference>
<dbReference type="GO" id="GO:0006355">
    <property type="term" value="P:regulation of DNA-templated transcription"/>
    <property type="evidence" value="ECO:0007669"/>
    <property type="project" value="InterPro"/>
</dbReference>
<evidence type="ECO:0000256" key="3">
    <source>
        <dbReference type="ARBA" id="ARBA00023015"/>
    </source>
</evidence>
<dbReference type="Gene3D" id="1.10.274.30">
    <property type="entry name" value="MRG domain"/>
    <property type="match status" value="1"/>
</dbReference>
<keyword evidence="5" id="KW-0539">Nucleus</keyword>
<dbReference type="InterPro" id="IPR008676">
    <property type="entry name" value="MRG"/>
</dbReference>
<proteinExistence type="predicted"/>
<sequence length="366" mass="42146">MAPPPPEEVEEQEIINHKFKDGEKVLCFHGPLLYEAKCLKAQVKDKTTKYYIHYSGWNKNWDEWVPESRVLKYNEVNMQKRRDLEVINSKERKKSGKGGAKKDPKDRESSVLPPQEKTPKQKNKDAEASAASTSNETPTEPPKKKRMLKAEQNVETEEEYIQKIEIKIKIADELKHRIVEDWNCINREGKLASLPARIPVETLISDYVKQRTSVKGMTPNKESAIVEIMNGVKEYFNVMLGPQLLYDLELPQYNKLISEYPDSTPCQLYGVSYLLRLFTMLGGILVYTPLNEDSIHLISTNITDLQKYIAKWASTFFSNSDYIDGPEKKSIKKEIKDTKIKADYIDGPEKKSIKKEIKDTKIKAEV</sequence>
<keyword evidence="4" id="KW-0804">Transcription</keyword>
<dbReference type="PIRSF" id="PIRSF038133">
    <property type="entry name" value="HAT_Nua4_EAF3/MRG15"/>
    <property type="match status" value="1"/>
</dbReference>
<comment type="subcellular location">
    <subcellularLocation>
        <location evidence="1">Nucleus</location>
    </subcellularLocation>
</comment>
<dbReference type="AlphaFoldDB" id="A0AAV6U4W2"/>
<dbReference type="GO" id="GO:0005634">
    <property type="term" value="C:nucleus"/>
    <property type="evidence" value="ECO:0007669"/>
    <property type="project" value="UniProtKB-SubCell"/>
</dbReference>
<comment type="caution">
    <text evidence="8">The sequence shown here is derived from an EMBL/GenBank/DDBJ whole genome shotgun (WGS) entry which is preliminary data.</text>
</comment>
<gene>
    <name evidence="8" type="ORF">JTE90_016132</name>
</gene>
<keyword evidence="3" id="KW-0805">Transcription regulation</keyword>